<sequence>MSVNDTFRASSPQPSEEFTNGEAKITSAEQLAQLTSLIPPTSGPVIAVDLDDVLSQTNVVVSRWHNDTYQTEMDTSNFYYYYYWKNPFWGSPMTTHAKVREFYVSGNIHTAEPVPGAREGIQALRDMGYRLVIVTARGKDVQAHSWEWVQKWFTDCFDSMICTGQFANSGKKDTVPGAREVVTRLSKAEVCIDIGAKILVDDSLENALACANYVPQSDDINSTPPRVLLFGSYEWNHRYSEAADEHEDMVFEKRSELEGGQGFLEVDTRHAKDALERVNREKTRVTRVKDWSEVVRWISNEKKEGRM</sequence>
<accession>A0ACB8AQT1</accession>
<organism evidence="1 2">
    <name type="scientific">Hygrophoropsis aurantiaca</name>
    <dbReference type="NCBI Taxonomy" id="72124"/>
    <lineage>
        <taxon>Eukaryota</taxon>
        <taxon>Fungi</taxon>
        <taxon>Dikarya</taxon>
        <taxon>Basidiomycota</taxon>
        <taxon>Agaricomycotina</taxon>
        <taxon>Agaricomycetes</taxon>
        <taxon>Agaricomycetidae</taxon>
        <taxon>Boletales</taxon>
        <taxon>Coniophorineae</taxon>
        <taxon>Hygrophoropsidaceae</taxon>
        <taxon>Hygrophoropsis</taxon>
    </lineage>
</organism>
<gene>
    <name evidence="1" type="ORF">BJ138DRAFT_1109953</name>
</gene>
<dbReference type="Proteomes" id="UP000790377">
    <property type="component" value="Unassembled WGS sequence"/>
</dbReference>
<comment type="caution">
    <text evidence="1">The sequence shown here is derived from an EMBL/GenBank/DDBJ whole genome shotgun (WGS) entry which is preliminary data.</text>
</comment>
<proteinExistence type="predicted"/>
<dbReference type="EMBL" id="MU267604">
    <property type="protein sequence ID" value="KAH7915133.1"/>
    <property type="molecule type" value="Genomic_DNA"/>
</dbReference>
<evidence type="ECO:0000313" key="2">
    <source>
        <dbReference type="Proteomes" id="UP000790377"/>
    </source>
</evidence>
<name>A0ACB8AQT1_9AGAM</name>
<protein>
    <submittedName>
        <fullName evidence="1">Uncharacterized protein</fullName>
    </submittedName>
</protein>
<reference evidence="1" key="1">
    <citation type="journal article" date="2021" name="New Phytol.">
        <title>Evolutionary innovations through gain and loss of genes in the ectomycorrhizal Boletales.</title>
        <authorList>
            <person name="Wu G."/>
            <person name="Miyauchi S."/>
            <person name="Morin E."/>
            <person name="Kuo A."/>
            <person name="Drula E."/>
            <person name="Varga T."/>
            <person name="Kohler A."/>
            <person name="Feng B."/>
            <person name="Cao Y."/>
            <person name="Lipzen A."/>
            <person name="Daum C."/>
            <person name="Hundley H."/>
            <person name="Pangilinan J."/>
            <person name="Johnson J."/>
            <person name="Barry K."/>
            <person name="LaButti K."/>
            <person name="Ng V."/>
            <person name="Ahrendt S."/>
            <person name="Min B."/>
            <person name="Choi I.G."/>
            <person name="Park H."/>
            <person name="Plett J.M."/>
            <person name="Magnuson J."/>
            <person name="Spatafora J.W."/>
            <person name="Nagy L.G."/>
            <person name="Henrissat B."/>
            <person name="Grigoriev I.V."/>
            <person name="Yang Z.L."/>
            <person name="Xu J."/>
            <person name="Martin F.M."/>
        </authorList>
    </citation>
    <scope>NUCLEOTIDE SEQUENCE</scope>
    <source>
        <strain evidence="1">ATCC 28755</strain>
    </source>
</reference>
<keyword evidence="2" id="KW-1185">Reference proteome</keyword>
<evidence type="ECO:0000313" key="1">
    <source>
        <dbReference type="EMBL" id="KAH7915133.1"/>
    </source>
</evidence>